<dbReference type="SMART" id="SM01007">
    <property type="entry name" value="Aldolase_II"/>
    <property type="match status" value="1"/>
</dbReference>
<evidence type="ECO:0000313" key="4">
    <source>
        <dbReference type="EMBL" id="QSO49265.1"/>
    </source>
</evidence>
<dbReference type="NCBIfam" id="TIGR02632">
    <property type="entry name" value="RhaD_aldol-ADH"/>
    <property type="match status" value="1"/>
</dbReference>
<dbReference type="FunFam" id="3.40.50.720:FF:000084">
    <property type="entry name" value="Short-chain dehydrogenase reductase"/>
    <property type="match status" value="1"/>
</dbReference>
<dbReference type="InterPro" id="IPR002347">
    <property type="entry name" value="SDR_fam"/>
</dbReference>
<dbReference type="GO" id="GO:0008206">
    <property type="term" value="P:bile acid metabolic process"/>
    <property type="evidence" value="ECO:0007669"/>
    <property type="project" value="UniProtKB-ARBA"/>
</dbReference>
<dbReference type="EMBL" id="CP071182">
    <property type="protein sequence ID" value="QSO49265.1"/>
    <property type="molecule type" value="Genomic_DNA"/>
</dbReference>
<evidence type="ECO:0000256" key="1">
    <source>
        <dbReference type="ARBA" id="ARBA00006484"/>
    </source>
</evidence>
<dbReference type="RefSeq" id="WP_206658576.1">
    <property type="nucleotide sequence ID" value="NZ_CP071182.1"/>
</dbReference>
<dbReference type="SUPFAM" id="SSF53639">
    <property type="entry name" value="AraD/HMP-PK domain-like"/>
    <property type="match status" value="1"/>
</dbReference>
<dbReference type="KEGG" id="afx:JZ786_10285"/>
<dbReference type="PRINTS" id="PR00081">
    <property type="entry name" value="GDHRDH"/>
</dbReference>
<evidence type="ECO:0000313" key="5">
    <source>
        <dbReference type="Proteomes" id="UP000663505"/>
    </source>
</evidence>
<dbReference type="PANTHER" id="PTHR43669:SF8">
    <property type="entry name" value="SHORT-CHAIN TYPE DEHYDROGENASE_REDUCTASE-RELATED"/>
    <property type="match status" value="1"/>
</dbReference>
<dbReference type="Proteomes" id="UP000663505">
    <property type="component" value="Chromosome"/>
</dbReference>
<dbReference type="PANTHER" id="PTHR43669">
    <property type="entry name" value="5-KETO-D-GLUCONATE 5-REDUCTASE"/>
    <property type="match status" value="1"/>
</dbReference>
<feature type="domain" description="Class II aldolase/adducin N-terminal" evidence="3">
    <location>
        <begin position="12"/>
        <end position="211"/>
    </location>
</feature>
<dbReference type="GO" id="GO:0016491">
    <property type="term" value="F:oxidoreductase activity"/>
    <property type="evidence" value="ECO:0007669"/>
    <property type="project" value="UniProtKB-KW"/>
</dbReference>
<dbReference type="AlphaFoldDB" id="A0A9X7Z966"/>
<dbReference type="InterPro" id="IPR001303">
    <property type="entry name" value="Aldolase_II/adducin_N"/>
</dbReference>
<keyword evidence="5" id="KW-1185">Reference proteome</keyword>
<name>A0A9X7Z966_9BACL</name>
<dbReference type="Gene3D" id="3.40.50.720">
    <property type="entry name" value="NAD(P)-binding Rossmann-like Domain"/>
    <property type="match status" value="1"/>
</dbReference>
<dbReference type="InterPro" id="IPR036409">
    <property type="entry name" value="Aldolase_II/adducin_N_sf"/>
</dbReference>
<evidence type="ECO:0000259" key="3">
    <source>
        <dbReference type="SMART" id="SM01007"/>
    </source>
</evidence>
<dbReference type="Pfam" id="PF00596">
    <property type="entry name" value="Aldolase_II"/>
    <property type="match status" value="1"/>
</dbReference>
<comment type="similarity">
    <text evidence="1">Belongs to the short-chain dehydrogenases/reductases (SDR) family.</text>
</comment>
<reference evidence="4 5" key="1">
    <citation type="submission" date="2021-02" db="EMBL/GenBank/DDBJ databases">
        <title>Alicyclobacillus curvatus sp. nov. and Alicyclobacillus mengziensis sp. nov., two acidophilic bacteria isolated from acid mine drainage.</title>
        <authorList>
            <person name="Huang Y."/>
        </authorList>
    </citation>
    <scope>NUCLEOTIDE SEQUENCE [LARGE SCALE GENOMIC DNA]</scope>
    <source>
        <strain evidence="4 5">S30H14</strain>
    </source>
</reference>
<dbReference type="Pfam" id="PF13561">
    <property type="entry name" value="adh_short_C2"/>
    <property type="match status" value="1"/>
</dbReference>
<gene>
    <name evidence="4" type="ORF">JZ786_10285</name>
</gene>
<dbReference type="SUPFAM" id="SSF51735">
    <property type="entry name" value="NAD(P)-binding Rossmann-fold domains"/>
    <property type="match status" value="1"/>
</dbReference>
<proteinExistence type="inferred from homology"/>
<sequence>MSTIVKQSGLKELVERSNKLGSDRSVCNWGGGNTSVKSKEVDHLGREIDVLWVKGSGSDLAEATEKSFTSLKLEEVLPLFERDAMTDEEMVAYLAQCMVDSKHPRSSIETLLHAFIPFPHVDHTHPDSIISLCCSDNGRQLADEIFGDRAVWVPYIRPGFELSKMIGQAVRNNPQCELVLMEKHGLITWGETSEECYGNTIRIINEVADYIKERVNEETLFGGTKYESLSVEKREAVAATILPFVRGIVSEFNGAILTYDTGDDFLKFVNSNDAPILSQVGAACPDHLVHTKRTPFYVNWDPNTGDVATLKEQLRTGLAAYTESYKAYYEKNIDLDVKMHDPFPRVILIPGMGVIGTGKNKKMANVAVALYRRAVSVMKGATTLGNFVSLNEKESFDVEYWPLELYKLSLAPTEKELARKVAYITGGAGGIGGATARRMAAEGANIVVADLNLDAAKNLADELNKQFGEGTAVSVPLDVTDEDKVITSFKQAVLAYGGVDLFVSNAGLASSAPFIETSLKDWNRNMSVLGTGYFLTTREAFRIMVEQGTGGSVIFVTSKNAIYAGKDAAAYSAAKAMEGHLARCLAVEGGPHGIRVNSVLPDAVLQGSNIWNSAWREERARAYGIAPDQLEEHYRKRTILNVNISTEDIAEGILFFASPRAAKTTGCMLTIDGGVAAAFTR</sequence>
<protein>
    <submittedName>
        <fullName evidence="4">Bifunctional aldolase/short-chain dehydrogenase</fullName>
    </submittedName>
</protein>
<dbReference type="InterPro" id="IPR036291">
    <property type="entry name" value="NAD(P)-bd_dom_sf"/>
</dbReference>
<evidence type="ECO:0000256" key="2">
    <source>
        <dbReference type="ARBA" id="ARBA00023002"/>
    </source>
</evidence>
<accession>A0A9X7Z966</accession>
<dbReference type="InterPro" id="IPR013454">
    <property type="entry name" value="Bifunc_RhaD/ADH"/>
</dbReference>
<dbReference type="Gene3D" id="3.40.225.10">
    <property type="entry name" value="Class II aldolase/adducin N-terminal domain"/>
    <property type="match status" value="1"/>
</dbReference>
<dbReference type="NCBIfam" id="NF006190">
    <property type="entry name" value="PRK08324.1-4"/>
    <property type="match status" value="1"/>
</dbReference>
<keyword evidence="2" id="KW-0560">Oxidoreductase</keyword>
<organism evidence="4 5">
    <name type="scientific">Alicyclobacillus mengziensis</name>
    <dbReference type="NCBI Taxonomy" id="2931921"/>
    <lineage>
        <taxon>Bacteria</taxon>
        <taxon>Bacillati</taxon>
        <taxon>Bacillota</taxon>
        <taxon>Bacilli</taxon>
        <taxon>Bacillales</taxon>
        <taxon>Alicyclobacillaceae</taxon>
        <taxon>Alicyclobacillus</taxon>
    </lineage>
</organism>
<dbReference type="NCBIfam" id="NF006189">
    <property type="entry name" value="PRK08324.1-3"/>
    <property type="match status" value="1"/>
</dbReference>